<dbReference type="Gene3D" id="1.10.220.150">
    <property type="entry name" value="Arf GTPase activating protein"/>
    <property type="match status" value="1"/>
</dbReference>
<dbReference type="Gene3D" id="2.30.29.30">
    <property type="entry name" value="Pleckstrin-homology domain (PH domain)/Phosphotyrosine-binding domain (PTB)"/>
    <property type="match status" value="2"/>
</dbReference>
<dbReference type="GO" id="GO:0005737">
    <property type="term" value="C:cytoplasm"/>
    <property type="evidence" value="ECO:0007669"/>
    <property type="project" value="TreeGrafter"/>
</dbReference>
<dbReference type="PANTHER" id="PTHR45899">
    <property type="entry name" value="RHO GTPASE ACTIVATING PROTEIN AT 15B, ISOFORM C"/>
    <property type="match status" value="1"/>
</dbReference>
<feature type="domain" description="Arf-GAP" evidence="5">
    <location>
        <begin position="641"/>
        <end position="755"/>
    </location>
</feature>
<dbReference type="CDD" id="cd08837">
    <property type="entry name" value="ArfGap_ARAP"/>
    <property type="match status" value="1"/>
</dbReference>
<sequence length="881" mass="98417">MTSHSDFCKSLPDWLNVLRLEQYEETFLSAGLTTLLECRTLTQERLEQMGINLPGHQRRILSSLSKTLVPCDTTASLPQDPHSTFMEEKSEHEDAMMDKLVPKQRQVLGKKAVLTEDGEKVLTEDVKKVRPVPKQRSKYRAADPVSTDLTLNKVALPPVPPRSTPNCPPHPFTSSKTPPPISPRQHKQQAMPVVPRRSTRSSKSPTHTLDQPPTAPLCQARPLSLPSQLLNYTISNGDRKRISSTVSPISPPTEDTMAPPLPPKCGTGPKGQPPQPQRATASRKVQSLPIAIKSPDGTENDPTPQVLPRIKTSHSQENIQQLTLPTLPSQPSQLEETPAPSPRSLAPPPPRESRLDSVDDDSDAYEDPDQLYTGAQQNRPLQMAKPQRYSALCSDDEQLDDDDSSLWSSNSPQGSIYLSPNREERRRGSSWDDSTQETAILKSGWLDKNPPQGVLYYQRRWVKLDADYLRYFDNEKAVYSKGFISTAFITNVSSVGELKFEVVTNNRTFIFRAESEAERDEWVAMLKACTGGPQYRNTISPGSPLAPDFYGYLVLRGIRSRLYTAVAMDKVFLYKNMDDYRIGVGITSIDMNVGNVKETDQRTFDLTTPYRTFSFIAESEQLKDQWVEAMHNSIDEALSNSEVAERIWEEASNSLCADCGAPKPVWAAINLCVVVCQHCAGEHRRLGPSISKVRSLKMDRKVWTEELIQVFLLMGNDRVNSFWAANVPPSEALRQSSCPEARRQYITNKYRQGKYRKYHQLFGNQKELNNALCINVQGSDVLETLRLIFCGADVNCSTGMPESPSPLTLAQASSQPLQAELLSHNLNTELPQSEVGDITDTMPYSAPSSVCLNGFLFKTASMKGAITDRKAKEGLFQKIKH</sequence>
<accession>A0AAV2J025</accession>
<evidence type="ECO:0000313" key="7">
    <source>
        <dbReference type="Proteomes" id="UP001497482"/>
    </source>
</evidence>
<feature type="compositionally biased region" description="Polar residues" evidence="2">
    <location>
        <begin position="323"/>
        <end position="335"/>
    </location>
</feature>
<feature type="domain" description="PH" evidence="3">
    <location>
        <begin position="439"/>
        <end position="531"/>
    </location>
</feature>
<dbReference type="PANTHER" id="PTHR45899:SF3">
    <property type="entry name" value="ARF-GAP WITH RHO-GAP DOMAIN, ANK REPEAT AND PH DOMAIN-CONTAINING PROTEIN 1"/>
    <property type="match status" value="1"/>
</dbReference>
<keyword evidence="1" id="KW-0479">Metal-binding</keyword>
<dbReference type="PROSITE" id="PS50105">
    <property type="entry name" value="SAM_DOMAIN"/>
    <property type="match status" value="1"/>
</dbReference>
<reference evidence="6 7" key="1">
    <citation type="submission" date="2024-04" db="EMBL/GenBank/DDBJ databases">
        <authorList>
            <person name="Waldvogel A.-M."/>
            <person name="Schoenle A."/>
        </authorList>
    </citation>
    <scope>NUCLEOTIDE SEQUENCE [LARGE SCALE GENOMIC DNA]</scope>
</reference>
<gene>
    <name evidence="6" type="ORF">KC01_LOCUS2585</name>
</gene>
<feature type="domain" description="SAM" evidence="4">
    <location>
        <begin position="9"/>
        <end position="70"/>
    </location>
</feature>
<evidence type="ECO:0000259" key="4">
    <source>
        <dbReference type="PROSITE" id="PS50105"/>
    </source>
</evidence>
<feature type="compositionally biased region" description="Basic residues" evidence="2">
    <location>
        <begin position="129"/>
        <end position="139"/>
    </location>
</feature>
<dbReference type="PROSITE" id="PS50003">
    <property type="entry name" value="PH_DOMAIN"/>
    <property type="match status" value="2"/>
</dbReference>
<dbReference type="SMART" id="SM00233">
    <property type="entry name" value="PH"/>
    <property type="match status" value="2"/>
</dbReference>
<dbReference type="InterPro" id="IPR001660">
    <property type="entry name" value="SAM"/>
</dbReference>
<dbReference type="EMBL" id="OZ035832">
    <property type="protein sequence ID" value="CAL1570258.1"/>
    <property type="molecule type" value="Genomic_DNA"/>
</dbReference>
<dbReference type="SUPFAM" id="SSF57863">
    <property type="entry name" value="ArfGap/RecO-like zinc finger"/>
    <property type="match status" value="1"/>
</dbReference>
<feature type="compositionally biased region" description="Basic and acidic residues" evidence="2">
    <location>
        <begin position="421"/>
        <end position="430"/>
    </location>
</feature>
<proteinExistence type="predicted"/>
<dbReference type="Proteomes" id="UP001497482">
    <property type="component" value="Chromosome 10"/>
</dbReference>
<dbReference type="PRINTS" id="PR00405">
    <property type="entry name" value="REVINTRACTNG"/>
</dbReference>
<evidence type="ECO:0000256" key="2">
    <source>
        <dbReference type="SAM" id="MobiDB-lite"/>
    </source>
</evidence>
<keyword evidence="1" id="KW-0863">Zinc-finger</keyword>
<dbReference type="InterPro" id="IPR011993">
    <property type="entry name" value="PH-like_dom_sf"/>
</dbReference>
<feature type="region of interest" description="Disordered" evidence="2">
    <location>
        <begin position="127"/>
        <end position="220"/>
    </location>
</feature>
<feature type="compositionally biased region" description="Pro residues" evidence="2">
    <location>
        <begin position="339"/>
        <end position="350"/>
    </location>
</feature>
<feature type="compositionally biased region" description="Acidic residues" evidence="2">
    <location>
        <begin position="358"/>
        <end position="369"/>
    </location>
</feature>
<dbReference type="Pfam" id="PF01412">
    <property type="entry name" value="ArfGap"/>
    <property type="match status" value="1"/>
</dbReference>
<organism evidence="6 7">
    <name type="scientific">Knipowitschia caucasica</name>
    <name type="common">Caucasian dwarf goby</name>
    <name type="synonym">Pomatoschistus caucasicus</name>
    <dbReference type="NCBI Taxonomy" id="637954"/>
    <lineage>
        <taxon>Eukaryota</taxon>
        <taxon>Metazoa</taxon>
        <taxon>Chordata</taxon>
        <taxon>Craniata</taxon>
        <taxon>Vertebrata</taxon>
        <taxon>Euteleostomi</taxon>
        <taxon>Actinopterygii</taxon>
        <taxon>Neopterygii</taxon>
        <taxon>Teleostei</taxon>
        <taxon>Neoteleostei</taxon>
        <taxon>Acanthomorphata</taxon>
        <taxon>Gobiaria</taxon>
        <taxon>Gobiiformes</taxon>
        <taxon>Gobioidei</taxon>
        <taxon>Gobiidae</taxon>
        <taxon>Gobiinae</taxon>
        <taxon>Knipowitschia</taxon>
    </lineage>
</organism>
<evidence type="ECO:0000256" key="1">
    <source>
        <dbReference type="PROSITE-ProRule" id="PRU00288"/>
    </source>
</evidence>
<evidence type="ECO:0000259" key="3">
    <source>
        <dbReference type="PROSITE" id="PS50003"/>
    </source>
</evidence>
<dbReference type="InterPro" id="IPR038508">
    <property type="entry name" value="ArfGAP_dom_sf"/>
</dbReference>
<feature type="compositionally biased region" description="Low complexity" evidence="2">
    <location>
        <begin position="192"/>
        <end position="206"/>
    </location>
</feature>
<dbReference type="AlphaFoldDB" id="A0AAV2J025"/>
<keyword evidence="7" id="KW-1185">Reference proteome</keyword>
<dbReference type="InterPro" id="IPR013761">
    <property type="entry name" value="SAM/pointed_sf"/>
</dbReference>
<dbReference type="InterPro" id="IPR001164">
    <property type="entry name" value="ArfGAP_dom"/>
</dbReference>
<protein>
    <submittedName>
        <fullName evidence="6">Uncharacterized protein</fullName>
    </submittedName>
</protein>
<dbReference type="SMART" id="SM00105">
    <property type="entry name" value="ArfGap"/>
    <property type="match status" value="1"/>
</dbReference>
<dbReference type="InterPro" id="IPR052227">
    <property type="entry name" value="Arf-Rho-GAP_ANK-PH_domain"/>
</dbReference>
<dbReference type="GO" id="GO:0005547">
    <property type="term" value="F:phosphatidylinositol-3,4,5-trisphosphate binding"/>
    <property type="evidence" value="ECO:0007669"/>
    <property type="project" value="TreeGrafter"/>
</dbReference>
<dbReference type="Gene3D" id="1.10.150.50">
    <property type="entry name" value="Transcription Factor, Ets-1"/>
    <property type="match status" value="1"/>
</dbReference>
<dbReference type="SUPFAM" id="SSF50729">
    <property type="entry name" value="PH domain-like"/>
    <property type="match status" value="2"/>
</dbReference>
<dbReference type="Pfam" id="PF00169">
    <property type="entry name" value="PH"/>
    <property type="match status" value="1"/>
</dbReference>
<evidence type="ECO:0000313" key="6">
    <source>
        <dbReference type="EMBL" id="CAL1570258.1"/>
    </source>
</evidence>
<name>A0AAV2J025_KNICA</name>
<dbReference type="PROSITE" id="PS50115">
    <property type="entry name" value="ARFGAP"/>
    <property type="match status" value="1"/>
</dbReference>
<dbReference type="SUPFAM" id="SSF47769">
    <property type="entry name" value="SAM/Pointed domain"/>
    <property type="match status" value="1"/>
</dbReference>
<evidence type="ECO:0000259" key="5">
    <source>
        <dbReference type="PROSITE" id="PS50115"/>
    </source>
</evidence>
<dbReference type="InterPro" id="IPR037278">
    <property type="entry name" value="ARFGAP/RecO"/>
</dbReference>
<feature type="compositionally biased region" description="Pro residues" evidence="2">
    <location>
        <begin position="157"/>
        <end position="182"/>
    </location>
</feature>
<keyword evidence="1" id="KW-0862">Zinc</keyword>
<feature type="region of interest" description="Disordered" evidence="2">
    <location>
        <begin position="241"/>
        <end position="285"/>
    </location>
</feature>
<dbReference type="Pfam" id="PF00536">
    <property type="entry name" value="SAM_1"/>
    <property type="match status" value="1"/>
</dbReference>
<feature type="compositionally biased region" description="Acidic residues" evidence="2">
    <location>
        <begin position="394"/>
        <end position="404"/>
    </location>
</feature>
<dbReference type="GO" id="GO:0008360">
    <property type="term" value="P:regulation of cell shape"/>
    <property type="evidence" value="ECO:0007669"/>
    <property type="project" value="TreeGrafter"/>
</dbReference>
<feature type="region of interest" description="Disordered" evidence="2">
    <location>
        <begin position="323"/>
        <end position="434"/>
    </location>
</feature>
<dbReference type="SMART" id="SM00454">
    <property type="entry name" value="SAM"/>
    <property type="match status" value="1"/>
</dbReference>
<dbReference type="InterPro" id="IPR001849">
    <property type="entry name" value="PH_domain"/>
</dbReference>
<dbReference type="GO" id="GO:0008270">
    <property type="term" value="F:zinc ion binding"/>
    <property type="evidence" value="ECO:0007669"/>
    <property type="project" value="UniProtKB-KW"/>
</dbReference>
<dbReference type="GO" id="GO:0005096">
    <property type="term" value="F:GTPase activator activity"/>
    <property type="evidence" value="ECO:0007669"/>
    <property type="project" value="InterPro"/>
</dbReference>
<feature type="domain" description="PH" evidence="3">
    <location>
        <begin position="546"/>
        <end position="635"/>
    </location>
</feature>